<keyword evidence="2" id="KW-1185">Reference proteome</keyword>
<dbReference type="Proteomes" id="UP000029120">
    <property type="component" value="Chromosome 5"/>
</dbReference>
<evidence type="ECO:0000313" key="2">
    <source>
        <dbReference type="Proteomes" id="UP000029120"/>
    </source>
</evidence>
<evidence type="ECO:0000313" key="1">
    <source>
        <dbReference type="EMBL" id="KFK33890.1"/>
    </source>
</evidence>
<name>A0A087GVI8_ARAAL</name>
<accession>A0A087GVI8</accession>
<organism evidence="1 2">
    <name type="scientific">Arabis alpina</name>
    <name type="common">Alpine rock-cress</name>
    <dbReference type="NCBI Taxonomy" id="50452"/>
    <lineage>
        <taxon>Eukaryota</taxon>
        <taxon>Viridiplantae</taxon>
        <taxon>Streptophyta</taxon>
        <taxon>Embryophyta</taxon>
        <taxon>Tracheophyta</taxon>
        <taxon>Spermatophyta</taxon>
        <taxon>Magnoliopsida</taxon>
        <taxon>eudicotyledons</taxon>
        <taxon>Gunneridae</taxon>
        <taxon>Pentapetalae</taxon>
        <taxon>rosids</taxon>
        <taxon>malvids</taxon>
        <taxon>Brassicales</taxon>
        <taxon>Brassicaceae</taxon>
        <taxon>Arabideae</taxon>
        <taxon>Arabis</taxon>
    </lineage>
</organism>
<dbReference type="Gramene" id="KFK33890">
    <property type="protein sequence ID" value="KFK33890"/>
    <property type="gene ID" value="AALP_AA5G073700"/>
</dbReference>
<gene>
    <name evidence="1" type="ordered locus">AALP_Aa5g073700</name>
</gene>
<proteinExistence type="predicted"/>
<sequence>MRSISCFESDATFGIGRLRSIAWFKSSRIVIASAINGNAV</sequence>
<dbReference type="AlphaFoldDB" id="A0A087GVI8"/>
<dbReference type="EMBL" id="CM002873">
    <property type="protein sequence ID" value="KFK33890.1"/>
    <property type="molecule type" value="Genomic_DNA"/>
</dbReference>
<protein>
    <submittedName>
        <fullName evidence="1">Uncharacterized protein</fullName>
    </submittedName>
</protein>
<reference evidence="2" key="1">
    <citation type="journal article" date="2015" name="Nat. Plants">
        <title>Genome expansion of Arabis alpina linked with retrotransposition and reduced symmetric DNA methylation.</title>
        <authorList>
            <person name="Willing E.M."/>
            <person name="Rawat V."/>
            <person name="Mandakova T."/>
            <person name="Maumus F."/>
            <person name="James G.V."/>
            <person name="Nordstroem K.J."/>
            <person name="Becker C."/>
            <person name="Warthmann N."/>
            <person name="Chica C."/>
            <person name="Szarzynska B."/>
            <person name="Zytnicki M."/>
            <person name="Albani M.C."/>
            <person name="Kiefer C."/>
            <person name="Bergonzi S."/>
            <person name="Castaings L."/>
            <person name="Mateos J.L."/>
            <person name="Berns M.C."/>
            <person name="Bujdoso N."/>
            <person name="Piofczyk T."/>
            <person name="de Lorenzo L."/>
            <person name="Barrero-Sicilia C."/>
            <person name="Mateos I."/>
            <person name="Piednoel M."/>
            <person name="Hagmann J."/>
            <person name="Chen-Min-Tao R."/>
            <person name="Iglesias-Fernandez R."/>
            <person name="Schuster S.C."/>
            <person name="Alonso-Blanco C."/>
            <person name="Roudier F."/>
            <person name="Carbonero P."/>
            <person name="Paz-Ares J."/>
            <person name="Davis S.J."/>
            <person name="Pecinka A."/>
            <person name="Quesneville H."/>
            <person name="Colot V."/>
            <person name="Lysak M.A."/>
            <person name="Weigel D."/>
            <person name="Coupland G."/>
            <person name="Schneeberger K."/>
        </authorList>
    </citation>
    <scope>NUCLEOTIDE SEQUENCE [LARGE SCALE GENOMIC DNA]</scope>
    <source>
        <strain evidence="2">cv. Pajares</strain>
    </source>
</reference>